<dbReference type="PRINTS" id="PR00385">
    <property type="entry name" value="P450"/>
</dbReference>
<evidence type="ECO:0000256" key="8">
    <source>
        <dbReference type="ARBA" id="ARBA00023002"/>
    </source>
</evidence>
<dbReference type="InterPro" id="IPR052306">
    <property type="entry name" value="CYP450_71D"/>
</dbReference>
<evidence type="ECO:0000256" key="6">
    <source>
        <dbReference type="ARBA" id="ARBA00022723"/>
    </source>
</evidence>
<feature type="binding site" description="axial binding residue" evidence="12">
    <location>
        <position position="448"/>
    </location>
    <ligand>
        <name>heme</name>
        <dbReference type="ChEBI" id="CHEBI:30413"/>
    </ligand>
    <ligandPart>
        <name>Fe</name>
        <dbReference type="ChEBI" id="CHEBI:18248"/>
    </ligandPart>
</feature>
<evidence type="ECO:0000256" key="1">
    <source>
        <dbReference type="ARBA" id="ARBA00001971"/>
    </source>
</evidence>
<evidence type="ECO:0000256" key="13">
    <source>
        <dbReference type="RuleBase" id="RU000461"/>
    </source>
</evidence>
<evidence type="ECO:0000313" key="15">
    <source>
        <dbReference type="Proteomes" id="UP001324115"/>
    </source>
</evidence>
<proteinExistence type="inferred from homology"/>
<evidence type="ECO:0000256" key="3">
    <source>
        <dbReference type="ARBA" id="ARBA00010617"/>
    </source>
</evidence>
<keyword evidence="4 12" id="KW-0349">Heme</keyword>
<keyword evidence="8 13" id="KW-0560">Oxidoreductase</keyword>
<evidence type="ECO:0000256" key="12">
    <source>
        <dbReference type="PIRSR" id="PIRSR602401-1"/>
    </source>
</evidence>
<comment type="caution">
    <text evidence="14">The sequence shown here is derived from an EMBL/GenBank/DDBJ whole genome shotgun (WGS) entry which is preliminary data.</text>
</comment>
<dbReference type="GO" id="GO:0005506">
    <property type="term" value="F:iron ion binding"/>
    <property type="evidence" value="ECO:0007669"/>
    <property type="project" value="InterPro"/>
</dbReference>
<dbReference type="AlphaFoldDB" id="A0AAN7G4A4"/>
<dbReference type="SUPFAM" id="SSF48264">
    <property type="entry name" value="Cytochrome P450"/>
    <property type="match status" value="1"/>
</dbReference>
<keyword evidence="5" id="KW-0812">Transmembrane</keyword>
<dbReference type="InterPro" id="IPR017972">
    <property type="entry name" value="Cyt_P450_CS"/>
</dbReference>
<dbReference type="PANTHER" id="PTHR47953">
    <property type="entry name" value="OS08G0105600 PROTEIN"/>
    <property type="match status" value="1"/>
</dbReference>
<dbReference type="CDD" id="cd11072">
    <property type="entry name" value="CYP71-like"/>
    <property type="match status" value="1"/>
</dbReference>
<keyword evidence="11" id="KW-0472">Membrane</keyword>
<evidence type="ECO:0000256" key="4">
    <source>
        <dbReference type="ARBA" id="ARBA00022617"/>
    </source>
</evidence>
<dbReference type="PRINTS" id="PR00463">
    <property type="entry name" value="EP450I"/>
</dbReference>
<evidence type="ECO:0000313" key="14">
    <source>
        <dbReference type="EMBL" id="KAK4605388.1"/>
    </source>
</evidence>
<evidence type="ECO:0000256" key="5">
    <source>
        <dbReference type="ARBA" id="ARBA00022692"/>
    </source>
</evidence>
<comment type="subcellular location">
    <subcellularLocation>
        <location evidence="2">Membrane</location>
        <topology evidence="2">Single-pass membrane protein</topology>
    </subcellularLocation>
</comment>
<evidence type="ECO:0000256" key="11">
    <source>
        <dbReference type="ARBA" id="ARBA00023136"/>
    </source>
</evidence>
<reference evidence="14 15" key="1">
    <citation type="journal article" date="2023" name="G3 (Bethesda)">
        <title>A haplotype-resolved chromosome-scale genome for Quercus rubra L. provides insights into the genetics of adaptive traits for red oak species.</title>
        <authorList>
            <person name="Kapoor B."/>
            <person name="Jenkins J."/>
            <person name="Schmutz J."/>
            <person name="Zhebentyayeva T."/>
            <person name="Kuelheim C."/>
            <person name="Coggeshall M."/>
            <person name="Heim C."/>
            <person name="Lasky J.R."/>
            <person name="Leites L."/>
            <person name="Islam-Faridi N."/>
            <person name="Romero-Severson J."/>
            <person name="DeLeo V.L."/>
            <person name="Lucas S.M."/>
            <person name="Lazic D."/>
            <person name="Gailing O."/>
            <person name="Carlson J."/>
            <person name="Staton M."/>
        </authorList>
    </citation>
    <scope>NUCLEOTIDE SEQUENCE [LARGE SCALE GENOMIC DNA]</scope>
    <source>
        <strain evidence="14">Pseudo-F2</strain>
    </source>
</reference>
<dbReference type="PANTHER" id="PTHR47953:SF19">
    <property type="entry name" value="OS06G0641600 PROTEIN"/>
    <property type="match status" value="1"/>
</dbReference>
<name>A0AAN7G4A4_QUERU</name>
<dbReference type="Pfam" id="PF00067">
    <property type="entry name" value="p450"/>
    <property type="match status" value="1"/>
</dbReference>
<dbReference type="PROSITE" id="PS00086">
    <property type="entry name" value="CYTOCHROME_P450"/>
    <property type="match status" value="1"/>
</dbReference>
<evidence type="ECO:0000256" key="10">
    <source>
        <dbReference type="ARBA" id="ARBA00023033"/>
    </source>
</evidence>
<keyword evidence="15" id="KW-1185">Reference proteome</keyword>
<dbReference type="InterPro" id="IPR001128">
    <property type="entry name" value="Cyt_P450"/>
</dbReference>
<dbReference type="GO" id="GO:0004497">
    <property type="term" value="F:monooxygenase activity"/>
    <property type="evidence" value="ECO:0007669"/>
    <property type="project" value="UniProtKB-KW"/>
</dbReference>
<evidence type="ECO:0000256" key="2">
    <source>
        <dbReference type="ARBA" id="ARBA00004167"/>
    </source>
</evidence>
<dbReference type="EMBL" id="JAXUIC010000002">
    <property type="protein sequence ID" value="KAK4605388.1"/>
    <property type="molecule type" value="Genomic_DNA"/>
</dbReference>
<organism evidence="14 15">
    <name type="scientific">Quercus rubra</name>
    <name type="common">Northern red oak</name>
    <name type="synonym">Quercus borealis</name>
    <dbReference type="NCBI Taxonomy" id="3512"/>
    <lineage>
        <taxon>Eukaryota</taxon>
        <taxon>Viridiplantae</taxon>
        <taxon>Streptophyta</taxon>
        <taxon>Embryophyta</taxon>
        <taxon>Tracheophyta</taxon>
        <taxon>Spermatophyta</taxon>
        <taxon>Magnoliopsida</taxon>
        <taxon>eudicotyledons</taxon>
        <taxon>Gunneridae</taxon>
        <taxon>Pentapetalae</taxon>
        <taxon>rosids</taxon>
        <taxon>fabids</taxon>
        <taxon>Fagales</taxon>
        <taxon>Fagaceae</taxon>
        <taxon>Quercus</taxon>
    </lineage>
</organism>
<evidence type="ECO:0008006" key="16">
    <source>
        <dbReference type="Google" id="ProtNLM"/>
    </source>
</evidence>
<gene>
    <name evidence="14" type="ORF">RGQ29_013446</name>
</gene>
<sequence>MSIMFQLLLFTSILTCSFFLLVLVAHWKRNKARGTILKSPPGPWKLPLIGNLHQLITSGSLPHYSFRDLAKKHGPVMRLQLGEVSAVIISSPQAAREVLKTHELCFAQRPDFFVGEFLSAYSGILGTPYGDCWRQMRKICVSELLTAQRVHSFRSVREEEVWNLIETLSLSNGLSINLSKHLFALTNTVTSRAAFGQKCKAQDEFISLVKEIMVLASGFIVPDLYPSLKFIASINGMKTALKRLHQKMDKILEDIIDDHKMKMITTSTTNDSSCKEDLIDVLLKLQKSSDVKFEITIKHIKAVTSEIYLAGGETAATTLEWAMSELLRNPKVMEKAQVEVCKVFEGKRKIEYTDTQKLDYVKLVVKETLRLHPPGTLIPRECRERCEINGYDIPTKTKVIVNVWAIGRDPDYWVNADCFQPERFHGSSIDFKGNDFEFLPFGPGRRMCPGITFGIAIIELALAQLLYHFDWKLPNEVKPEELDMTENFGSTCRRKNDLYLNVTPRFPFLMETCGQ</sequence>
<dbReference type="FunFam" id="1.10.630.10:FF:000043">
    <property type="entry name" value="Cytochrome P450 99A2"/>
    <property type="match status" value="1"/>
</dbReference>
<keyword evidence="9 12" id="KW-0408">Iron</keyword>
<dbReference type="Proteomes" id="UP001324115">
    <property type="component" value="Unassembled WGS sequence"/>
</dbReference>
<dbReference type="InterPro" id="IPR002401">
    <property type="entry name" value="Cyt_P450_E_grp-I"/>
</dbReference>
<evidence type="ECO:0000256" key="9">
    <source>
        <dbReference type="ARBA" id="ARBA00023004"/>
    </source>
</evidence>
<comment type="cofactor">
    <cofactor evidence="1 12">
        <name>heme</name>
        <dbReference type="ChEBI" id="CHEBI:30413"/>
    </cofactor>
</comment>
<dbReference type="GO" id="GO:0020037">
    <property type="term" value="F:heme binding"/>
    <property type="evidence" value="ECO:0007669"/>
    <property type="project" value="InterPro"/>
</dbReference>
<keyword evidence="10 13" id="KW-0503">Monooxygenase</keyword>
<keyword evidence="6 12" id="KW-0479">Metal-binding</keyword>
<keyword evidence="7" id="KW-1133">Transmembrane helix</keyword>
<evidence type="ECO:0000256" key="7">
    <source>
        <dbReference type="ARBA" id="ARBA00022989"/>
    </source>
</evidence>
<comment type="similarity">
    <text evidence="3 13">Belongs to the cytochrome P450 family.</text>
</comment>
<dbReference type="GO" id="GO:0016020">
    <property type="term" value="C:membrane"/>
    <property type="evidence" value="ECO:0007669"/>
    <property type="project" value="UniProtKB-SubCell"/>
</dbReference>
<protein>
    <recommendedName>
        <fullName evidence="16">Premnaspirodiene oxygenase-like</fullName>
    </recommendedName>
</protein>
<accession>A0AAN7G4A4</accession>
<dbReference type="InterPro" id="IPR036396">
    <property type="entry name" value="Cyt_P450_sf"/>
</dbReference>
<dbReference type="Gene3D" id="1.10.630.10">
    <property type="entry name" value="Cytochrome P450"/>
    <property type="match status" value="1"/>
</dbReference>
<dbReference type="GO" id="GO:0016705">
    <property type="term" value="F:oxidoreductase activity, acting on paired donors, with incorporation or reduction of molecular oxygen"/>
    <property type="evidence" value="ECO:0007669"/>
    <property type="project" value="InterPro"/>
</dbReference>